<reference evidence="1 2" key="1">
    <citation type="submission" date="2020-08" db="EMBL/GenBank/DDBJ databases">
        <title>Genomic Encyclopedia of Type Strains, Phase IV (KMG-IV): sequencing the most valuable type-strain genomes for metagenomic binning, comparative biology and taxonomic classification.</title>
        <authorList>
            <person name="Goeker M."/>
        </authorList>
    </citation>
    <scope>NUCLEOTIDE SEQUENCE [LARGE SCALE GENOMIC DNA]</scope>
    <source>
        <strain evidence="1 2">DSM 23562</strain>
    </source>
</reference>
<protein>
    <recommendedName>
        <fullName evidence="3">SRPBCC domain-containing protein</fullName>
    </recommendedName>
</protein>
<keyword evidence="2" id="KW-1185">Reference proteome</keyword>
<dbReference type="InterPro" id="IPR023393">
    <property type="entry name" value="START-like_dom_sf"/>
</dbReference>
<dbReference type="CDD" id="cd07814">
    <property type="entry name" value="SRPBCC_CalC_Aha1-like"/>
    <property type="match status" value="1"/>
</dbReference>
<accession>A0A7W9SWE0</accession>
<dbReference type="AlphaFoldDB" id="A0A7W9SWE0"/>
<dbReference type="SUPFAM" id="SSF55961">
    <property type="entry name" value="Bet v1-like"/>
    <property type="match status" value="1"/>
</dbReference>
<proteinExistence type="predicted"/>
<organism evidence="1 2">
    <name type="scientific">Armatimonas rosea</name>
    <dbReference type="NCBI Taxonomy" id="685828"/>
    <lineage>
        <taxon>Bacteria</taxon>
        <taxon>Bacillati</taxon>
        <taxon>Armatimonadota</taxon>
        <taxon>Armatimonadia</taxon>
        <taxon>Armatimonadales</taxon>
        <taxon>Armatimonadaceae</taxon>
        <taxon>Armatimonas</taxon>
    </lineage>
</organism>
<evidence type="ECO:0000313" key="1">
    <source>
        <dbReference type="EMBL" id="MBB6054056.1"/>
    </source>
</evidence>
<dbReference type="RefSeq" id="WP_184204138.1">
    <property type="nucleotide sequence ID" value="NZ_JACHGW010000013.1"/>
</dbReference>
<name>A0A7W9SWE0_ARMRO</name>
<gene>
    <name evidence="1" type="ORF">HNQ39_005903</name>
</gene>
<dbReference type="EMBL" id="JACHGW010000013">
    <property type="protein sequence ID" value="MBB6054056.1"/>
    <property type="molecule type" value="Genomic_DNA"/>
</dbReference>
<evidence type="ECO:0000313" key="2">
    <source>
        <dbReference type="Proteomes" id="UP000520814"/>
    </source>
</evidence>
<comment type="caution">
    <text evidence="1">The sequence shown here is derived from an EMBL/GenBank/DDBJ whole genome shotgun (WGS) entry which is preliminary data.</text>
</comment>
<dbReference type="Proteomes" id="UP000520814">
    <property type="component" value="Unassembled WGS sequence"/>
</dbReference>
<sequence length="156" mass="17786">MANTDYRKSILVEKSPQEVFAAINNVRGWWSEEIDGDTDRLDAEFDFSYRDIHRSAQRITQFLPGKKVVWLVSRSFLSFAKDSGEWDGTTIVFDISPTSDGTELTFTHVGLAPEIECFNDCSKAWDFFVDDSLRSLIVTGVGKPNHKENRIEESQI</sequence>
<dbReference type="Gene3D" id="3.30.530.20">
    <property type="match status" value="1"/>
</dbReference>
<evidence type="ECO:0008006" key="3">
    <source>
        <dbReference type="Google" id="ProtNLM"/>
    </source>
</evidence>